<feature type="transmembrane region" description="Helical" evidence="6">
    <location>
        <begin position="125"/>
        <end position="147"/>
    </location>
</feature>
<dbReference type="RefSeq" id="WP_007803785.1">
    <property type="nucleotide sequence ID" value="NZ_DS022279.1"/>
</dbReference>
<feature type="transmembrane region" description="Helical" evidence="6">
    <location>
        <begin position="364"/>
        <end position="388"/>
    </location>
</feature>
<protein>
    <submittedName>
        <fullName evidence="8">MFS permease (Drug)</fullName>
    </submittedName>
</protein>
<sequence>MHDRLNDASPAAVTPVTSRHAVGSDPVAVMPPLRSAVIGALLITAGPLSMGVLTPALPLLAQELAIAPSHVTLLISLYLGAFAICQLLAGAVADCIGRRRTALVFAAIYVVGSLTGMAAESLWLLIVARLLQGVGVSSGLVVSRAMVRDQYSGDVASSVFSVTNTFNAVLPLIAPFAAALLLQVAPWRSVFAMMTALGIVMMIVSLLFLRESLPPSHRRPMQLRARLDDYVAILRHGAFLRMAMTIGLCIGGIYTMTAGLPFLMMDRLGLGTLGFGLVTMSQTSCFVAGSLLATRLSRRIGSARVTSLGIAAIFCGGVLFVLLPVATHPAPWSYMAGIWLWVMGNGLAMPGLVSETLRRRSEAFGAASAVLGFLQIGVGFVGSLTLAAVFADPVAGITVLVPLAATLVLVMTLVDRRVSARAATAGRG</sequence>
<dbReference type="eggNOG" id="COG2814">
    <property type="taxonomic scope" value="Bacteria"/>
</dbReference>
<organism evidence="8 9">
    <name type="scientific">Salipiger bermudensis (strain DSM 26914 / JCM 13377 / KCTC 12554 / HTCC2601)</name>
    <name type="common">Pelagibaca bermudensis</name>
    <dbReference type="NCBI Taxonomy" id="314265"/>
    <lineage>
        <taxon>Bacteria</taxon>
        <taxon>Pseudomonadati</taxon>
        <taxon>Pseudomonadota</taxon>
        <taxon>Alphaproteobacteria</taxon>
        <taxon>Rhodobacterales</taxon>
        <taxon>Roseobacteraceae</taxon>
        <taxon>Salipiger</taxon>
    </lineage>
</organism>
<accession>Q0FUS5</accession>
<dbReference type="GO" id="GO:0005886">
    <property type="term" value="C:plasma membrane"/>
    <property type="evidence" value="ECO:0007669"/>
    <property type="project" value="UniProtKB-SubCell"/>
</dbReference>
<dbReference type="InterPro" id="IPR011701">
    <property type="entry name" value="MFS"/>
</dbReference>
<keyword evidence="4 6" id="KW-1133">Transmembrane helix</keyword>
<dbReference type="EMBL" id="AATQ01000003">
    <property type="protein sequence ID" value="EAU48006.1"/>
    <property type="molecule type" value="Genomic_DNA"/>
</dbReference>
<evidence type="ECO:0000256" key="1">
    <source>
        <dbReference type="ARBA" id="ARBA00004651"/>
    </source>
</evidence>
<dbReference type="OrthoDB" id="9800416at2"/>
<dbReference type="STRING" id="314265.R2601_01165"/>
<dbReference type="Gene3D" id="1.20.1720.10">
    <property type="entry name" value="Multidrug resistance protein D"/>
    <property type="match status" value="1"/>
</dbReference>
<feature type="transmembrane region" description="Helical" evidence="6">
    <location>
        <begin position="159"/>
        <end position="184"/>
    </location>
</feature>
<dbReference type="PANTHER" id="PTHR43124:SF3">
    <property type="entry name" value="CHLORAMPHENICOL EFFLUX PUMP RV0191"/>
    <property type="match status" value="1"/>
</dbReference>
<dbReference type="Proteomes" id="UP000006230">
    <property type="component" value="Unassembled WGS sequence"/>
</dbReference>
<feature type="transmembrane region" description="Helical" evidence="6">
    <location>
        <begin position="305"/>
        <end position="326"/>
    </location>
</feature>
<feature type="transmembrane region" description="Helical" evidence="6">
    <location>
        <begin position="332"/>
        <end position="352"/>
    </location>
</feature>
<evidence type="ECO:0000256" key="3">
    <source>
        <dbReference type="ARBA" id="ARBA00022692"/>
    </source>
</evidence>
<feature type="transmembrane region" description="Helical" evidence="6">
    <location>
        <begin position="101"/>
        <end position="119"/>
    </location>
</feature>
<dbReference type="HOGENOM" id="CLU_001265_47_0_5"/>
<feature type="transmembrane region" description="Helical" evidence="6">
    <location>
        <begin position="36"/>
        <end position="57"/>
    </location>
</feature>
<evidence type="ECO:0000313" key="9">
    <source>
        <dbReference type="Proteomes" id="UP000006230"/>
    </source>
</evidence>
<feature type="transmembrane region" description="Helical" evidence="6">
    <location>
        <begin position="190"/>
        <end position="209"/>
    </location>
</feature>
<feature type="transmembrane region" description="Helical" evidence="6">
    <location>
        <begin position="69"/>
        <end position="89"/>
    </location>
</feature>
<dbReference type="PROSITE" id="PS00216">
    <property type="entry name" value="SUGAR_TRANSPORT_1"/>
    <property type="match status" value="1"/>
</dbReference>
<keyword evidence="9" id="KW-1185">Reference proteome</keyword>
<dbReference type="InterPro" id="IPR050189">
    <property type="entry name" value="MFS_Efflux_Transporters"/>
</dbReference>
<dbReference type="InterPro" id="IPR020846">
    <property type="entry name" value="MFS_dom"/>
</dbReference>
<feature type="transmembrane region" description="Helical" evidence="6">
    <location>
        <begin position="268"/>
        <end position="293"/>
    </location>
</feature>
<reference evidence="8 9" key="1">
    <citation type="journal article" date="2010" name="J. Bacteriol.">
        <title>Genome sequences of Pelagibaca bermudensis HTCC2601T and Maritimibacter alkaliphilus HTCC2654T, the type strains of two marine Roseobacter genera.</title>
        <authorList>
            <person name="Thrash J.C."/>
            <person name="Cho J.C."/>
            <person name="Ferriera S."/>
            <person name="Johnson J."/>
            <person name="Vergin K.L."/>
            <person name="Giovannoni S.J."/>
        </authorList>
    </citation>
    <scope>NUCLEOTIDE SEQUENCE [LARGE SCALE GENOMIC DNA]</scope>
    <source>
        <strain evidence="9">DSM 26914 / JCM 13377 / KCTC 12554 / HTCC2601</strain>
    </source>
</reference>
<proteinExistence type="predicted"/>
<dbReference type="AlphaFoldDB" id="Q0FUS5"/>
<keyword evidence="2" id="KW-1003">Cell membrane</keyword>
<dbReference type="PANTHER" id="PTHR43124">
    <property type="entry name" value="PURINE EFFLUX PUMP PBUE"/>
    <property type="match status" value="1"/>
</dbReference>
<dbReference type="CDD" id="cd17320">
    <property type="entry name" value="MFS_MdfA_MDR_like"/>
    <property type="match status" value="1"/>
</dbReference>
<dbReference type="Pfam" id="PF07690">
    <property type="entry name" value="MFS_1"/>
    <property type="match status" value="1"/>
</dbReference>
<comment type="subcellular location">
    <subcellularLocation>
        <location evidence="1">Cell membrane</location>
        <topology evidence="1">Multi-pass membrane protein</topology>
    </subcellularLocation>
</comment>
<evidence type="ECO:0000256" key="6">
    <source>
        <dbReference type="SAM" id="Phobius"/>
    </source>
</evidence>
<keyword evidence="5 6" id="KW-0472">Membrane</keyword>
<comment type="caution">
    <text evidence="8">The sequence shown here is derived from an EMBL/GenBank/DDBJ whole genome shotgun (WGS) entry which is preliminary data.</text>
</comment>
<dbReference type="SUPFAM" id="SSF103473">
    <property type="entry name" value="MFS general substrate transporter"/>
    <property type="match status" value="1"/>
</dbReference>
<feature type="transmembrane region" description="Helical" evidence="6">
    <location>
        <begin position="394"/>
        <end position="414"/>
    </location>
</feature>
<feature type="domain" description="Major facilitator superfamily (MFS) profile" evidence="7">
    <location>
        <begin position="35"/>
        <end position="418"/>
    </location>
</feature>
<dbReference type="GO" id="GO:0022857">
    <property type="term" value="F:transmembrane transporter activity"/>
    <property type="evidence" value="ECO:0007669"/>
    <property type="project" value="InterPro"/>
</dbReference>
<evidence type="ECO:0000313" key="8">
    <source>
        <dbReference type="EMBL" id="EAU48006.1"/>
    </source>
</evidence>
<feature type="transmembrane region" description="Helical" evidence="6">
    <location>
        <begin position="230"/>
        <end position="256"/>
    </location>
</feature>
<evidence type="ECO:0000256" key="4">
    <source>
        <dbReference type="ARBA" id="ARBA00022989"/>
    </source>
</evidence>
<evidence type="ECO:0000259" key="7">
    <source>
        <dbReference type="PROSITE" id="PS50850"/>
    </source>
</evidence>
<keyword evidence="3 6" id="KW-0812">Transmembrane</keyword>
<dbReference type="PROSITE" id="PS50850">
    <property type="entry name" value="MFS"/>
    <property type="match status" value="1"/>
</dbReference>
<evidence type="ECO:0000256" key="5">
    <source>
        <dbReference type="ARBA" id="ARBA00023136"/>
    </source>
</evidence>
<evidence type="ECO:0000256" key="2">
    <source>
        <dbReference type="ARBA" id="ARBA00022475"/>
    </source>
</evidence>
<dbReference type="InterPro" id="IPR005829">
    <property type="entry name" value="Sugar_transporter_CS"/>
</dbReference>
<gene>
    <name evidence="8" type="ORF">R2601_01165</name>
</gene>
<name>Q0FUS5_SALBH</name>
<dbReference type="InterPro" id="IPR036259">
    <property type="entry name" value="MFS_trans_sf"/>
</dbReference>